<feature type="transmembrane region" description="Helical" evidence="2">
    <location>
        <begin position="155"/>
        <end position="176"/>
    </location>
</feature>
<dbReference type="PANTHER" id="PTHR11328">
    <property type="entry name" value="MAJOR FACILITATOR SUPERFAMILY DOMAIN-CONTAINING PROTEIN"/>
    <property type="match status" value="1"/>
</dbReference>
<evidence type="ECO:0000313" key="3">
    <source>
        <dbReference type="EMBL" id="EEQ04883.1"/>
    </source>
</evidence>
<comment type="similarity">
    <text evidence="1">Belongs to the sodium:galactoside symporter (TC 2.A.2) family.</text>
</comment>
<dbReference type="Gene3D" id="1.20.1250.20">
    <property type="entry name" value="MFS general substrate transporter like domains"/>
    <property type="match status" value="1"/>
</dbReference>
<dbReference type="InterPro" id="IPR039672">
    <property type="entry name" value="MFS_2"/>
</dbReference>
<keyword evidence="2" id="KW-0472">Membrane</keyword>
<evidence type="ECO:0000256" key="1">
    <source>
        <dbReference type="ARBA" id="ARBA00009617"/>
    </source>
</evidence>
<feature type="transmembrane region" description="Helical" evidence="2">
    <location>
        <begin position="247"/>
        <end position="271"/>
    </location>
</feature>
<dbReference type="Pfam" id="PF13347">
    <property type="entry name" value="MFS_2"/>
    <property type="match status" value="1"/>
</dbReference>
<keyword evidence="4" id="KW-1185">Reference proteome</keyword>
<feature type="transmembrane region" description="Helical" evidence="2">
    <location>
        <begin position="283"/>
        <end position="304"/>
    </location>
</feature>
<evidence type="ECO:0008006" key="5">
    <source>
        <dbReference type="Google" id="ProtNLM"/>
    </source>
</evidence>
<dbReference type="InterPro" id="IPR036259">
    <property type="entry name" value="MFS_trans_sf"/>
</dbReference>
<keyword evidence="2" id="KW-0812">Transmembrane</keyword>
<reference evidence="3" key="1">
    <citation type="submission" date="2008-12" db="EMBL/GenBank/DDBJ databases">
        <title>Annotation of the Yersinia bercovieri ATCC 43970 genome.</title>
        <authorList>
            <person name="Read T.D."/>
            <person name="Akmal A."/>
            <person name="Bishop-Lilly K."/>
            <person name="Chen P.E."/>
            <person name="Cook C."/>
            <person name="Kiley M.P."/>
            <person name="Lentz S."/>
            <person name="Mateczun A."/>
            <person name="Nagarajan N."/>
            <person name="Nolan N."/>
            <person name="Osborne B.I."/>
            <person name="Pop M."/>
            <person name="Sozhamannan S."/>
            <person name="Stewart A.C."/>
            <person name="Sulakvelidze A."/>
            <person name="Thomason B."/>
            <person name="Willner K."/>
            <person name="Zwick M.E."/>
        </authorList>
    </citation>
    <scope>NUCLEOTIDE SEQUENCE [LARGE SCALE GENOMIC DNA]</scope>
    <source>
        <strain evidence="3">ATCC 43970</strain>
    </source>
</reference>
<accession>A0ABM9XU26</accession>
<feature type="transmembrane region" description="Helical" evidence="2">
    <location>
        <begin position="111"/>
        <end position="135"/>
    </location>
</feature>
<feature type="transmembrane region" description="Helical" evidence="2">
    <location>
        <begin position="378"/>
        <end position="399"/>
    </location>
</feature>
<feature type="transmembrane region" description="Helical" evidence="2">
    <location>
        <begin position="311"/>
        <end position="330"/>
    </location>
</feature>
<keyword evidence="2" id="KW-1133">Transmembrane helix</keyword>
<feature type="transmembrane region" description="Helical" evidence="2">
    <location>
        <begin position="20"/>
        <end position="39"/>
    </location>
</feature>
<dbReference type="EMBL" id="AALC02000089">
    <property type="protein sequence ID" value="EEQ04883.1"/>
    <property type="molecule type" value="Genomic_DNA"/>
</dbReference>
<feature type="transmembrane region" description="Helical" evidence="2">
    <location>
        <begin position="336"/>
        <end position="357"/>
    </location>
</feature>
<dbReference type="Proteomes" id="UP000010319">
    <property type="component" value="Unassembled WGS sequence"/>
</dbReference>
<dbReference type="CDD" id="cd17332">
    <property type="entry name" value="MFS_MelB_like"/>
    <property type="match status" value="1"/>
</dbReference>
<sequence>MAVKMSKQISTRHTLAYGSANLLGSGALAISGAWLMYFYTTFCGLSVVEAATIFSIASILDAISNPVMGYITDNFYNTRLGRIFGRRRFFILLGIPLVLVYPMLWMSGFGFWYYLLTYALFELIYTSIMVPYETLATEMTTDFAKRSKLTGSKAIFGKVANFLAAFIPGQFIAIYGKDSATPFLYTGIAYGLIMCCAMIWLYSSSWERPASEVVRETTSSLGQALKKLCVDMASTFHLRIFRKHLGMYLFGFGAEWLFASAFTYFIIFGLGQDAALVSQLNSFSSIMQLISTAIFIGICVKMGFARPFRIALQVVIVSVIAYAALYFTGWSQTTTVIVLFCITAVFGLSTGGIYYIPWTVYTFLADVDEVLTGRRREGIYAGAMTFAGKMVRSIIVFAMGWTLSRFGFVSGQSSQPEVAVQAIVGVFAIGVVSLALVAIYYTTQMKLDRKNHKILLEEIERIKGGGAMADIPAHARVVAEELTGWKYEQCWGNNPLGMKESTTVIPKPVTES</sequence>
<feature type="transmembrane region" description="Helical" evidence="2">
    <location>
        <begin position="182"/>
        <end position="202"/>
    </location>
</feature>
<comment type="caution">
    <text evidence="3">The sequence shown here is derived from an EMBL/GenBank/DDBJ whole genome shotgun (WGS) entry which is preliminary data.</text>
</comment>
<dbReference type="PANTHER" id="PTHR11328:SF24">
    <property type="entry name" value="MAJOR FACILITATOR SUPERFAMILY (MFS) PROFILE DOMAIN-CONTAINING PROTEIN"/>
    <property type="match status" value="1"/>
</dbReference>
<evidence type="ECO:0000256" key="2">
    <source>
        <dbReference type="SAM" id="Phobius"/>
    </source>
</evidence>
<feature type="transmembrane region" description="Helical" evidence="2">
    <location>
        <begin position="89"/>
        <end position="105"/>
    </location>
</feature>
<organism evidence="3 4">
    <name type="scientific">Yersinia bercovieri ATCC 43970</name>
    <dbReference type="NCBI Taxonomy" id="349968"/>
    <lineage>
        <taxon>Bacteria</taxon>
        <taxon>Pseudomonadati</taxon>
        <taxon>Pseudomonadota</taxon>
        <taxon>Gammaproteobacteria</taxon>
        <taxon>Enterobacterales</taxon>
        <taxon>Yersiniaceae</taxon>
        <taxon>Yersinia</taxon>
    </lineage>
</organism>
<protein>
    <recommendedName>
        <fullName evidence="5">Transport protein</fullName>
    </recommendedName>
</protein>
<feature type="transmembrane region" description="Helical" evidence="2">
    <location>
        <begin position="45"/>
        <end position="68"/>
    </location>
</feature>
<gene>
    <name evidence="3" type="ORF">yberc0001_38810</name>
</gene>
<proteinExistence type="inferred from homology"/>
<dbReference type="SUPFAM" id="SSF103473">
    <property type="entry name" value="MFS general substrate transporter"/>
    <property type="match status" value="1"/>
</dbReference>
<evidence type="ECO:0000313" key="4">
    <source>
        <dbReference type="Proteomes" id="UP000010319"/>
    </source>
</evidence>
<feature type="transmembrane region" description="Helical" evidence="2">
    <location>
        <begin position="419"/>
        <end position="441"/>
    </location>
</feature>
<name>A0ABM9XU26_YERBE</name>